<dbReference type="Gramene" id="Bo4g188330.1">
    <property type="protein sequence ID" value="Bo4g188330.1"/>
    <property type="gene ID" value="Bo4g188330"/>
</dbReference>
<name>A0A0D3C567_BRAOL</name>
<feature type="compositionally biased region" description="Polar residues" evidence="1">
    <location>
        <begin position="221"/>
        <end position="230"/>
    </location>
</feature>
<dbReference type="EnsemblPlants" id="Bo4g188330.1">
    <property type="protein sequence ID" value="Bo4g188330.1"/>
    <property type="gene ID" value="Bo4g188330"/>
</dbReference>
<sequence length="309" mass="34694">MDPSNLPSQSSSYVGLLHSQQGSVYHENFPYGSFHSSVNFGESDTFPAFSSQQPEDAPVDAPVDAQAARPVRRKWNPADDEVLISVWLNTSKDSIVANEQRSGAFWTRVAKYYAESAHGREDESAHGREDGVREQGCCKKRWHRINDDVNKFCGAYSAAQRQISSGESDTDVLKKAHEIFFSDQQHKFTLEHAWCVLRFEQKWISLNTPKAGGVSKRKNVQTDSQTSTNEGFVDVESRPEGVKAAKAKRNTGKGKSMAEIATVWEMKKDDLVRKERLSRLAILDTLLTKPVPLTEREESAKNKLLAELF</sequence>
<evidence type="ECO:0008006" key="4">
    <source>
        <dbReference type="Google" id="ProtNLM"/>
    </source>
</evidence>
<keyword evidence="3" id="KW-1185">Reference proteome</keyword>
<organism evidence="2 3">
    <name type="scientific">Brassica oleracea var. oleracea</name>
    <dbReference type="NCBI Taxonomy" id="109376"/>
    <lineage>
        <taxon>Eukaryota</taxon>
        <taxon>Viridiplantae</taxon>
        <taxon>Streptophyta</taxon>
        <taxon>Embryophyta</taxon>
        <taxon>Tracheophyta</taxon>
        <taxon>Spermatophyta</taxon>
        <taxon>Magnoliopsida</taxon>
        <taxon>eudicotyledons</taxon>
        <taxon>Gunneridae</taxon>
        <taxon>Pentapetalae</taxon>
        <taxon>rosids</taxon>
        <taxon>malvids</taxon>
        <taxon>Brassicales</taxon>
        <taxon>Brassicaceae</taxon>
        <taxon>Brassiceae</taxon>
        <taxon>Brassica</taxon>
    </lineage>
</organism>
<dbReference type="AlphaFoldDB" id="A0A0D3C567"/>
<dbReference type="PANTHER" id="PTHR45023">
    <property type="match status" value="1"/>
</dbReference>
<reference evidence="2 3" key="1">
    <citation type="journal article" date="2014" name="Genome Biol.">
        <title>Transcriptome and methylome profiling reveals relics of genome dominance in the mesopolyploid Brassica oleracea.</title>
        <authorList>
            <person name="Parkin I.A."/>
            <person name="Koh C."/>
            <person name="Tang H."/>
            <person name="Robinson S.J."/>
            <person name="Kagale S."/>
            <person name="Clarke W.E."/>
            <person name="Town C.D."/>
            <person name="Nixon J."/>
            <person name="Krishnakumar V."/>
            <person name="Bidwell S.L."/>
            <person name="Denoeud F."/>
            <person name="Belcram H."/>
            <person name="Links M.G."/>
            <person name="Just J."/>
            <person name="Clarke C."/>
            <person name="Bender T."/>
            <person name="Huebert T."/>
            <person name="Mason A.S."/>
            <person name="Pires J.C."/>
            <person name="Barker G."/>
            <person name="Moore J."/>
            <person name="Walley P.G."/>
            <person name="Manoli S."/>
            <person name="Batley J."/>
            <person name="Edwards D."/>
            <person name="Nelson M.N."/>
            <person name="Wang X."/>
            <person name="Paterson A.H."/>
            <person name="King G."/>
            <person name="Bancroft I."/>
            <person name="Chalhoub B."/>
            <person name="Sharpe A.G."/>
        </authorList>
    </citation>
    <scope>NUCLEOTIDE SEQUENCE</scope>
    <source>
        <strain evidence="2 3">cv. TO1000</strain>
    </source>
</reference>
<proteinExistence type="predicted"/>
<evidence type="ECO:0000256" key="1">
    <source>
        <dbReference type="SAM" id="MobiDB-lite"/>
    </source>
</evidence>
<evidence type="ECO:0000313" key="3">
    <source>
        <dbReference type="Proteomes" id="UP000032141"/>
    </source>
</evidence>
<feature type="region of interest" description="Disordered" evidence="1">
    <location>
        <begin position="211"/>
        <end position="232"/>
    </location>
</feature>
<reference evidence="2" key="2">
    <citation type="submission" date="2015-03" db="UniProtKB">
        <authorList>
            <consortium name="EnsemblPlants"/>
        </authorList>
    </citation>
    <scope>IDENTIFICATION</scope>
</reference>
<protein>
    <recommendedName>
        <fullName evidence="4">Myb-like domain-containing protein</fullName>
    </recommendedName>
</protein>
<evidence type="ECO:0000313" key="2">
    <source>
        <dbReference type="EnsemblPlants" id="Bo4g188330.1"/>
    </source>
</evidence>
<dbReference type="HOGENOM" id="CLU_012390_0_0_1"/>
<accession>A0A0D3C567</accession>
<dbReference type="Proteomes" id="UP000032141">
    <property type="component" value="Chromosome C4"/>
</dbReference>
<dbReference type="PANTHER" id="PTHR45023:SF4">
    <property type="entry name" value="GLYCINE-RICH PROTEIN-RELATED"/>
    <property type="match status" value="1"/>
</dbReference>